<evidence type="ECO:0000256" key="1">
    <source>
        <dbReference type="SAM" id="Phobius"/>
    </source>
</evidence>
<name>A0A5B7IXL8_PORTR</name>
<evidence type="ECO:0000313" key="2">
    <source>
        <dbReference type="EMBL" id="MPC85368.1"/>
    </source>
</evidence>
<feature type="transmembrane region" description="Helical" evidence="1">
    <location>
        <begin position="251"/>
        <end position="272"/>
    </location>
</feature>
<keyword evidence="1" id="KW-0812">Transmembrane</keyword>
<sequence length="321" mass="35654">MAAAAAAAAAAGHHKSESATWHNTLTLRCEGAGLAGYICHAQTLSSAAPRTRDLLYPFSPRTFRQIFLAALTSLVTDTNLNNCTVLMELPSIVQKVTEGLLAPIDLQDLASLLPLLCSICILITSIIGKDGIEESLSPLTKYLGRNSLCVAIPVICFIILVHCEGASYSMHDTVFISSISCVNVRVNLSRCGSLSISGCQCDLFHCTRVVQLHHIQRTLRCFPRHLSTYLVSICVQVDLNRIEGEASLSFLYSRIVSIISILCQYLSVFTIWKPPHNTQPRRWTACWGEGLPGHGELKGRRRRRRRRRRAWRCLRKAKRLG</sequence>
<dbReference type="EMBL" id="VSRR010068233">
    <property type="protein sequence ID" value="MPC85368.1"/>
    <property type="molecule type" value="Genomic_DNA"/>
</dbReference>
<organism evidence="2 3">
    <name type="scientific">Portunus trituberculatus</name>
    <name type="common">Swimming crab</name>
    <name type="synonym">Neptunus trituberculatus</name>
    <dbReference type="NCBI Taxonomy" id="210409"/>
    <lineage>
        <taxon>Eukaryota</taxon>
        <taxon>Metazoa</taxon>
        <taxon>Ecdysozoa</taxon>
        <taxon>Arthropoda</taxon>
        <taxon>Crustacea</taxon>
        <taxon>Multicrustacea</taxon>
        <taxon>Malacostraca</taxon>
        <taxon>Eumalacostraca</taxon>
        <taxon>Eucarida</taxon>
        <taxon>Decapoda</taxon>
        <taxon>Pleocyemata</taxon>
        <taxon>Brachyura</taxon>
        <taxon>Eubrachyura</taxon>
        <taxon>Portunoidea</taxon>
        <taxon>Portunidae</taxon>
        <taxon>Portuninae</taxon>
        <taxon>Portunus</taxon>
    </lineage>
</organism>
<keyword evidence="1" id="KW-0472">Membrane</keyword>
<comment type="caution">
    <text evidence="2">The sequence shown here is derived from an EMBL/GenBank/DDBJ whole genome shotgun (WGS) entry which is preliminary data.</text>
</comment>
<dbReference type="Proteomes" id="UP000324222">
    <property type="component" value="Unassembled WGS sequence"/>
</dbReference>
<feature type="transmembrane region" description="Helical" evidence="1">
    <location>
        <begin position="148"/>
        <end position="168"/>
    </location>
</feature>
<reference evidence="2 3" key="1">
    <citation type="submission" date="2019-05" db="EMBL/GenBank/DDBJ databases">
        <title>Another draft genome of Portunus trituberculatus and its Hox gene families provides insights of decapod evolution.</title>
        <authorList>
            <person name="Jeong J.-H."/>
            <person name="Song I."/>
            <person name="Kim S."/>
            <person name="Choi T."/>
            <person name="Kim D."/>
            <person name="Ryu S."/>
            <person name="Kim W."/>
        </authorList>
    </citation>
    <scope>NUCLEOTIDE SEQUENCE [LARGE SCALE GENOMIC DNA]</scope>
    <source>
        <tissue evidence="2">Muscle</tissue>
    </source>
</reference>
<dbReference type="AlphaFoldDB" id="A0A5B7IXL8"/>
<evidence type="ECO:0000313" key="3">
    <source>
        <dbReference type="Proteomes" id="UP000324222"/>
    </source>
</evidence>
<accession>A0A5B7IXL8</accession>
<feature type="transmembrane region" description="Helical" evidence="1">
    <location>
        <begin position="109"/>
        <end position="127"/>
    </location>
</feature>
<keyword evidence="1" id="KW-1133">Transmembrane helix</keyword>
<protein>
    <submittedName>
        <fullName evidence="2">Uncharacterized protein</fullName>
    </submittedName>
</protein>
<gene>
    <name evidence="2" type="ORF">E2C01_080139</name>
</gene>
<proteinExistence type="predicted"/>
<keyword evidence="3" id="KW-1185">Reference proteome</keyword>